<comment type="caution">
    <text evidence="1">The sequence shown here is derived from an EMBL/GenBank/DDBJ whole genome shotgun (WGS) entry which is preliminary data.</text>
</comment>
<evidence type="ECO:0000313" key="2">
    <source>
        <dbReference type="Proteomes" id="UP000448177"/>
    </source>
</evidence>
<dbReference type="GO" id="GO:0003677">
    <property type="term" value="F:DNA binding"/>
    <property type="evidence" value="ECO:0007669"/>
    <property type="project" value="InterPro"/>
</dbReference>
<evidence type="ECO:0008006" key="3">
    <source>
        <dbReference type="Google" id="ProtNLM"/>
    </source>
</evidence>
<dbReference type="InterPro" id="IPR016177">
    <property type="entry name" value="DNA-bd_dom_sf"/>
</dbReference>
<evidence type="ECO:0000313" key="1">
    <source>
        <dbReference type="EMBL" id="MTR75426.1"/>
    </source>
</evidence>
<dbReference type="EMBL" id="WNAF01000001">
    <property type="protein sequence ID" value="MTR75426.1"/>
    <property type="molecule type" value="Genomic_DNA"/>
</dbReference>
<reference evidence="1 2" key="1">
    <citation type="journal article" date="2019" name="Nat. Med.">
        <title>A library of human gut bacterial isolates paired with longitudinal multiomics data enables mechanistic microbiome research.</title>
        <authorList>
            <person name="Poyet M."/>
            <person name="Groussin M."/>
            <person name="Gibbons S.M."/>
            <person name="Avila-Pacheco J."/>
            <person name="Jiang X."/>
            <person name="Kearney S.M."/>
            <person name="Perrotta A.R."/>
            <person name="Berdy B."/>
            <person name="Zhao S."/>
            <person name="Lieberman T.D."/>
            <person name="Swanson P.K."/>
            <person name="Smith M."/>
            <person name="Roesemann S."/>
            <person name="Alexander J.E."/>
            <person name="Rich S.A."/>
            <person name="Livny J."/>
            <person name="Vlamakis H."/>
            <person name="Clish C."/>
            <person name="Bullock K."/>
            <person name="Deik A."/>
            <person name="Scott J."/>
            <person name="Pierce K.A."/>
            <person name="Xavier R.J."/>
            <person name="Alm E.J."/>
        </authorList>
    </citation>
    <scope>NUCLEOTIDE SEQUENCE [LARGE SCALE GENOMIC DNA]</scope>
    <source>
        <strain evidence="1 2">BIOML-A1</strain>
    </source>
</reference>
<dbReference type="RefSeq" id="WP_155203219.1">
    <property type="nucleotide sequence ID" value="NZ_WNAF01000001.1"/>
</dbReference>
<gene>
    <name evidence="1" type="ORF">GMD21_01735</name>
</gene>
<accession>A0A844KAG0</accession>
<keyword evidence="2" id="KW-1185">Reference proteome</keyword>
<protein>
    <recommendedName>
        <fullName evidence="3">AP2 domain-containing protein</fullName>
    </recommendedName>
</protein>
<dbReference type="Proteomes" id="UP000448177">
    <property type="component" value="Unassembled WGS sequence"/>
</dbReference>
<organism evidence="1 2">
    <name type="scientific">Mediterraneibacter faecis</name>
    <dbReference type="NCBI Taxonomy" id="592978"/>
    <lineage>
        <taxon>Bacteria</taxon>
        <taxon>Bacillati</taxon>
        <taxon>Bacillota</taxon>
        <taxon>Clostridia</taxon>
        <taxon>Lachnospirales</taxon>
        <taxon>Lachnospiraceae</taxon>
        <taxon>Mediterraneibacter</taxon>
    </lineage>
</organism>
<dbReference type="SUPFAM" id="SSF54171">
    <property type="entry name" value="DNA-binding domain"/>
    <property type="match status" value="1"/>
</dbReference>
<sequence>MGRRPRDLSGQKFGLLTAMYPTERRDHRGSVYWHCVCECGNEIDVSAGALLDGNNRSCGCLKDKNQKQIAQRRHLVDGTCVEVLEKRKKRRDNESGFRGVFYLKNSNRYRVDIGFKGKRYYVGLFEDYDEAVQARLEAENLIHNSFINIWKEWNQKEQEDPQWGKEHPLVFNVRKVNGELQVEAGCQEIKTS</sequence>
<proteinExistence type="predicted"/>
<dbReference type="AlphaFoldDB" id="A0A844KAG0"/>
<name>A0A844KAG0_9FIRM</name>